<dbReference type="RefSeq" id="WP_378259807.1">
    <property type="nucleotide sequence ID" value="NZ_JBHSIT010000008.1"/>
</dbReference>
<proteinExistence type="predicted"/>
<evidence type="ECO:0000313" key="3">
    <source>
        <dbReference type="Proteomes" id="UP001595872"/>
    </source>
</evidence>
<name>A0ABV9U3Y1_9ACTN</name>
<evidence type="ECO:0000256" key="1">
    <source>
        <dbReference type="SAM" id="SignalP"/>
    </source>
</evidence>
<sequence length="245" mass="26302">MRKSLLLASAAAVAASLTLAPATANAAATAQTAAKAPTKITFKASTTSSAQLTVTGRLTATGAPVPAGLPLTLQCLAVVKGIPWFTIAPRKGVKAPVTRAGGAFTFKGTTGCAHGQFRVRFAGDARLAPATSASVRDTRINAMVTGWKVSPLKVRKGGYVSFSGTLKQDPTPGRYVAFKGQRVYLIVRYKGDREWTWFARPKTDAKGHFTARWRLYKNASFAYVYYGDKTHYYDSPLKATYVSVR</sequence>
<keyword evidence="1" id="KW-0732">Signal</keyword>
<feature type="chain" id="PRO_5047146398" description="Htaa domain-containing protein" evidence="1">
    <location>
        <begin position="27"/>
        <end position="245"/>
    </location>
</feature>
<keyword evidence="3" id="KW-1185">Reference proteome</keyword>
<gene>
    <name evidence="2" type="ORF">ACFPCY_27905</name>
</gene>
<reference evidence="3" key="1">
    <citation type="journal article" date="2019" name="Int. J. Syst. Evol. Microbiol.">
        <title>The Global Catalogue of Microorganisms (GCM) 10K type strain sequencing project: providing services to taxonomists for standard genome sequencing and annotation.</title>
        <authorList>
            <consortium name="The Broad Institute Genomics Platform"/>
            <consortium name="The Broad Institute Genome Sequencing Center for Infectious Disease"/>
            <person name="Wu L."/>
            <person name="Ma J."/>
        </authorList>
    </citation>
    <scope>NUCLEOTIDE SEQUENCE [LARGE SCALE GENOMIC DNA]</scope>
    <source>
        <strain evidence="3">KLKA75</strain>
    </source>
</reference>
<accession>A0ABV9U3Y1</accession>
<dbReference type="Proteomes" id="UP001595872">
    <property type="component" value="Unassembled WGS sequence"/>
</dbReference>
<evidence type="ECO:0008006" key="4">
    <source>
        <dbReference type="Google" id="ProtNLM"/>
    </source>
</evidence>
<organism evidence="2 3">
    <name type="scientific">Actinomadura gamaensis</name>
    <dbReference type="NCBI Taxonomy" id="1763541"/>
    <lineage>
        <taxon>Bacteria</taxon>
        <taxon>Bacillati</taxon>
        <taxon>Actinomycetota</taxon>
        <taxon>Actinomycetes</taxon>
        <taxon>Streptosporangiales</taxon>
        <taxon>Thermomonosporaceae</taxon>
        <taxon>Actinomadura</taxon>
    </lineage>
</organism>
<dbReference type="EMBL" id="JBHSIT010000008">
    <property type="protein sequence ID" value="MFC4911163.1"/>
    <property type="molecule type" value="Genomic_DNA"/>
</dbReference>
<evidence type="ECO:0000313" key="2">
    <source>
        <dbReference type="EMBL" id="MFC4911163.1"/>
    </source>
</evidence>
<protein>
    <recommendedName>
        <fullName evidence="4">Htaa domain-containing protein</fullName>
    </recommendedName>
</protein>
<comment type="caution">
    <text evidence="2">The sequence shown here is derived from an EMBL/GenBank/DDBJ whole genome shotgun (WGS) entry which is preliminary data.</text>
</comment>
<feature type="signal peptide" evidence="1">
    <location>
        <begin position="1"/>
        <end position="26"/>
    </location>
</feature>